<keyword evidence="3" id="KW-0862">Zinc</keyword>
<dbReference type="PANTHER" id="PTHR14742:SF0">
    <property type="entry name" value="RIBONUCLEASE P PROTEIN SUBUNIT P21"/>
    <property type="match status" value="1"/>
</dbReference>
<evidence type="ECO:0000256" key="1">
    <source>
        <dbReference type="ARBA" id="ARBA00022694"/>
    </source>
</evidence>
<dbReference type="EMBL" id="LN835307">
    <property type="protein sequence ID" value="CRH01124.1"/>
    <property type="molecule type" value="Genomic_DNA"/>
</dbReference>
<dbReference type="PANTHER" id="PTHR14742">
    <property type="entry name" value="RIBONUCLEASE P SUBUNIT P21"/>
    <property type="match status" value="1"/>
</dbReference>
<dbReference type="Proteomes" id="UP000220158">
    <property type="component" value="Chromosome 12"/>
</dbReference>
<keyword evidence="1" id="KW-0819">tRNA processing</keyword>
<dbReference type="InterPro" id="IPR007175">
    <property type="entry name" value="Rpr2/Snm1/Rpp21"/>
</dbReference>
<dbReference type="GO" id="GO:0004526">
    <property type="term" value="F:ribonuclease P activity"/>
    <property type="evidence" value="ECO:0007669"/>
    <property type="project" value="UniProtKB-EC"/>
</dbReference>
<comment type="similarity">
    <text evidence="4">Belongs to the eukaryotic/archaeal RNase P protein component 4 family.</text>
</comment>
<dbReference type="OrthoDB" id="128536at2759"/>
<gene>
    <name evidence="6" type="primary">RPR2</name>
    <name evidence="6" type="ORF">PRELSG_1200800</name>
</gene>
<feature type="region of interest" description="Disordered" evidence="5">
    <location>
        <begin position="96"/>
        <end position="126"/>
    </location>
</feature>
<dbReference type="GO" id="GO:0046872">
    <property type="term" value="F:metal ion binding"/>
    <property type="evidence" value="ECO:0007669"/>
    <property type="project" value="UniProtKB-KW"/>
</dbReference>
<dbReference type="EC" id="3.1.26.5" evidence="6"/>
<evidence type="ECO:0000313" key="7">
    <source>
        <dbReference type="Proteomes" id="UP000220158"/>
    </source>
</evidence>
<sequence length="265" mass="31658">MDNSKGEELKRISEVDLLKNKIKCDEIKRKSNGIYFFNEDLNNKLCSDSKFDINNKEKKYERAKENNTSNNLLCEKKNLLEENLLKKKETNEELHVDELYTNQQNRKKRKKRKKKNNDNNEMSKPTKQMIRINYLLQASFLMNKFNPNISREYIKTMRRFSNKFLIKYDKKFKKLFCKKCNSVLVPSITCKVSVDPLNLQKKKVDKNECIKDSISISNNFNIKSRDEYLVSYKCNYCHNITKFVYENNLIISQEKEKSDENVHII</sequence>
<keyword evidence="7" id="KW-1185">Reference proteome</keyword>
<keyword evidence="6" id="KW-0378">Hydrolase</keyword>
<dbReference type="Gene3D" id="6.20.50.20">
    <property type="match status" value="1"/>
</dbReference>
<dbReference type="Pfam" id="PF04032">
    <property type="entry name" value="Rpr2"/>
    <property type="match status" value="1"/>
</dbReference>
<dbReference type="GeneID" id="39737251"/>
<evidence type="ECO:0000256" key="5">
    <source>
        <dbReference type="SAM" id="MobiDB-lite"/>
    </source>
</evidence>
<reference evidence="6 7" key="1">
    <citation type="submission" date="2015-04" db="EMBL/GenBank/DDBJ databases">
        <authorList>
            <consortium name="Pathogen Informatics"/>
        </authorList>
    </citation>
    <scope>NUCLEOTIDE SEQUENCE [LARGE SCALE GENOMIC DNA]</scope>
    <source>
        <strain evidence="6 7">SGS1</strain>
    </source>
</reference>
<evidence type="ECO:0000256" key="3">
    <source>
        <dbReference type="ARBA" id="ARBA00022833"/>
    </source>
</evidence>
<accession>A0A1J1HCH6</accession>
<name>A0A1J1HCH6_PLARL</name>
<protein>
    <submittedName>
        <fullName evidence="6">Ribonuclease P protein subunit RPR2, putative</fullName>
        <ecNumber evidence="6">3.1.26.5</ecNumber>
    </submittedName>
</protein>
<keyword evidence="2" id="KW-0479">Metal-binding</keyword>
<evidence type="ECO:0000256" key="2">
    <source>
        <dbReference type="ARBA" id="ARBA00022723"/>
    </source>
</evidence>
<evidence type="ECO:0000256" key="4">
    <source>
        <dbReference type="ARBA" id="ARBA00038402"/>
    </source>
</evidence>
<dbReference type="KEGG" id="prel:PRELSG_1200800"/>
<organism evidence="6 7">
    <name type="scientific">Plasmodium relictum</name>
    <dbReference type="NCBI Taxonomy" id="85471"/>
    <lineage>
        <taxon>Eukaryota</taxon>
        <taxon>Sar</taxon>
        <taxon>Alveolata</taxon>
        <taxon>Apicomplexa</taxon>
        <taxon>Aconoidasida</taxon>
        <taxon>Haemosporida</taxon>
        <taxon>Plasmodiidae</taxon>
        <taxon>Plasmodium</taxon>
        <taxon>Plasmodium (Haemamoeba)</taxon>
    </lineage>
</organism>
<evidence type="ECO:0000313" key="6">
    <source>
        <dbReference type="EMBL" id="CRH01124.1"/>
    </source>
</evidence>
<dbReference type="GO" id="GO:0008033">
    <property type="term" value="P:tRNA processing"/>
    <property type="evidence" value="ECO:0007669"/>
    <property type="project" value="UniProtKB-KW"/>
</dbReference>
<dbReference type="VEuPathDB" id="PlasmoDB:PRELSG_1200800"/>
<feature type="compositionally biased region" description="Basic residues" evidence="5">
    <location>
        <begin position="105"/>
        <end position="115"/>
    </location>
</feature>
<dbReference type="AlphaFoldDB" id="A0A1J1HCH6"/>
<dbReference type="OMA" id="HINEPNR"/>
<dbReference type="GO" id="GO:0005655">
    <property type="term" value="C:nucleolar ribonuclease P complex"/>
    <property type="evidence" value="ECO:0007669"/>
    <property type="project" value="TreeGrafter"/>
</dbReference>
<proteinExistence type="inferred from homology"/>
<dbReference type="RefSeq" id="XP_028534125.1">
    <property type="nucleotide sequence ID" value="XM_028677769.1"/>
</dbReference>